<dbReference type="OrthoDB" id="5694214at2"/>
<keyword evidence="5" id="KW-0998">Cell outer membrane</keyword>
<evidence type="ECO:0000256" key="2">
    <source>
        <dbReference type="ARBA" id="ARBA00006275"/>
    </source>
</evidence>
<feature type="domain" description="RagB/SusD" evidence="7">
    <location>
        <begin position="317"/>
        <end position="604"/>
    </location>
</feature>
<dbReference type="Proteomes" id="UP000199041">
    <property type="component" value="Unassembled WGS sequence"/>
</dbReference>
<proteinExistence type="inferred from homology"/>
<reference evidence="9 10" key="1">
    <citation type="submission" date="2016-10" db="EMBL/GenBank/DDBJ databases">
        <authorList>
            <person name="de Groot N.N."/>
        </authorList>
    </citation>
    <scope>NUCLEOTIDE SEQUENCE [LARGE SCALE GENOMIC DNA]</scope>
    <source>
        <strain evidence="9 10">Vu-144</strain>
    </source>
</reference>
<comment type="similarity">
    <text evidence="2">Belongs to the SusD family.</text>
</comment>
<dbReference type="GO" id="GO:0009279">
    <property type="term" value="C:cell outer membrane"/>
    <property type="evidence" value="ECO:0007669"/>
    <property type="project" value="UniProtKB-SubCell"/>
</dbReference>
<dbReference type="InterPro" id="IPR011990">
    <property type="entry name" value="TPR-like_helical_dom_sf"/>
</dbReference>
<dbReference type="InterPro" id="IPR012944">
    <property type="entry name" value="SusD_RagB_dom"/>
</dbReference>
<evidence type="ECO:0000256" key="1">
    <source>
        <dbReference type="ARBA" id="ARBA00004442"/>
    </source>
</evidence>
<keyword evidence="10" id="KW-1185">Reference proteome</keyword>
<name>A0A1H4AL62_9BACT</name>
<dbReference type="SUPFAM" id="SSF48452">
    <property type="entry name" value="TPR-like"/>
    <property type="match status" value="1"/>
</dbReference>
<sequence>MKNKKLILSLLSFCLIIGSISCSKVLDRQPQDAITDLNYWQTTDELKLYCNNFYPDLATPSATSDNQSDNCVPNTPNDYLYGLTTVPSSGGGWAYTNWTYIRNANYFLTHYQTATGEQDEINEYLGEIYFFRAYEYFNKVKTFGDVPWINKDLNVNDSSFLYAPRTDRKIVIDSIIADLNKSIELLPLPSSVELGRLHKYAAEQMLARVCLYEGTWMKYRNQSGWEEYLEKGVTASKDIMDNGGYSIYKPDAAYYFKDGDLVDSKTNTVANKDYPLYYREQFIQEDLTTNPECVLPKIYRLDQLTHQLSRSVNESGSGVSKDLIDDFLCTDGKPIALSSLYKGDDSTAIEFQNRDPRLRNEIDNRFLPYYLNGTIPVSNYLSDISSSSPTGFMASKFRSPVPAQNEANQTTYDLYIFRYAEVLLIYAEAKAELGTITQGDLDISINKLRSRLDEPSLPDGKMARLTINPPTDPNATINGTPRYGYTISPLIYEIRRERRIELAFEGFRWDDIVRWKAGKLLENPNTVYGIVASDAVQKEYDNYFGSKIFSGVNITTYDDWDGTKKLIAPYTVSMRKWNDKLYLSPIPSDQILLSKGNMEQNPGW</sequence>
<gene>
    <name evidence="9" type="ORF">SAMN05192529_11555</name>
</gene>
<evidence type="ECO:0000259" key="7">
    <source>
        <dbReference type="Pfam" id="PF07980"/>
    </source>
</evidence>
<protein>
    <submittedName>
        <fullName evidence="9">Starch-binding associating with outer membrane</fullName>
    </submittedName>
</protein>
<organism evidence="9 10">
    <name type="scientific">Arachidicoccus rhizosphaerae</name>
    <dbReference type="NCBI Taxonomy" id="551991"/>
    <lineage>
        <taxon>Bacteria</taxon>
        <taxon>Pseudomonadati</taxon>
        <taxon>Bacteroidota</taxon>
        <taxon>Chitinophagia</taxon>
        <taxon>Chitinophagales</taxon>
        <taxon>Chitinophagaceae</taxon>
        <taxon>Arachidicoccus</taxon>
    </lineage>
</organism>
<dbReference type="RefSeq" id="WP_091399213.1">
    <property type="nucleotide sequence ID" value="NZ_FNQY01000015.1"/>
</dbReference>
<feature type="chain" id="PRO_5011725376" evidence="6">
    <location>
        <begin position="24"/>
        <end position="604"/>
    </location>
</feature>
<comment type="subcellular location">
    <subcellularLocation>
        <location evidence="1">Cell outer membrane</location>
    </subcellularLocation>
</comment>
<accession>A0A1H4AL62</accession>
<evidence type="ECO:0000256" key="4">
    <source>
        <dbReference type="ARBA" id="ARBA00023136"/>
    </source>
</evidence>
<evidence type="ECO:0000256" key="6">
    <source>
        <dbReference type="SAM" id="SignalP"/>
    </source>
</evidence>
<dbReference type="EMBL" id="FNQY01000015">
    <property type="protein sequence ID" value="SEA36665.1"/>
    <property type="molecule type" value="Genomic_DNA"/>
</dbReference>
<dbReference type="Pfam" id="PF14322">
    <property type="entry name" value="SusD-like_3"/>
    <property type="match status" value="1"/>
</dbReference>
<keyword evidence="4" id="KW-0472">Membrane</keyword>
<evidence type="ECO:0000313" key="10">
    <source>
        <dbReference type="Proteomes" id="UP000199041"/>
    </source>
</evidence>
<dbReference type="AlphaFoldDB" id="A0A1H4AL62"/>
<feature type="signal peptide" evidence="6">
    <location>
        <begin position="1"/>
        <end position="23"/>
    </location>
</feature>
<dbReference type="Gene3D" id="1.25.40.390">
    <property type="match status" value="1"/>
</dbReference>
<keyword evidence="3 6" id="KW-0732">Signal</keyword>
<evidence type="ECO:0000256" key="3">
    <source>
        <dbReference type="ARBA" id="ARBA00022729"/>
    </source>
</evidence>
<evidence type="ECO:0000256" key="5">
    <source>
        <dbReference type="ARBA" id="ARBA00023237"/>
    </source>
</evidence>
<dbReference type="PROSITE" id="PS51257">
    <property type="entry name" value="PROKAR_LIPOPROTEIN"/>
    <property type="match status" value="1"/>
</dbReference>
<dbReference type="InterPro" id="IPR033985">
    <property type="entry name" value="SusD-like_N"/>
</dbReference>
<feature type="domain" description="SusD-like N-terminal" evidence="8">
    <location>
        <begin position="98"/>
        <end position="211"/>
    </location>
</feature>
<evidence type="ECO:0000259" key="8">
    <source>
        <dbReference type="Pfam" id="PF14322"/>
    </source>
</evidence>
<dbReference type="STRING" id="551991.SAMN05192529_11555"/>
<dbReference type="Pfam" id="PF07980">
    <property type="entry name" value="SusD_RagB"/>
    <property type="match status" value="1"/>
</dbReference>
<evidence type="ECO:0000313" key="9">
    <source>
        <dbReference type="EMBL" id="SEA36665.1"/>
    </source>
</evidence>